<gene>
    <name evidence="1" type="ORF">GCM10010251_27080</name>
</gene>
<dbReference type="EMBL" id="BMSX01000005">
    <property type="protein sequence ID" value="GGR09837.1"/>
    <property type="molecule type" value="Genomic_DNA"/>
</dbReference>
<dbReference type="Proteomes" id="UP000658320">
    <property type="component" value="Unassembled WGS sequence"/>
</dbReference>
<sequence length="119" mass="12329">MSEQRGDRGFAAGTDAPRYDIFRVFRGGSVVAQGRAPTDALRAPRDPGEAARPLILLVITVNTAVGVAPGQRGSAELGLSALRWTTTSSVTTAPVLSEGVMRLARVHPGAGHGAGPRSR</sequence>
<comment type="caution">
    <text evidence="1">The sequence shown here is derived from an EMBL/GenBank/DDBJ whole genome shotgun (WGS) entry which is preliminary data.</text>
</comment>
<organism evidence="1 2">
    <name type="scientific">Streptomyces aurantiogriseus</name>
    <dbReference type="NCBI Taxonomy" id="66870"/>
    <lineage>
        <taxon>Bacteria</taxon>
        <taxon>Bacillati</taxon>
        <taxon>Actinomycetota</taxon>
        <taxon>Actinomycetes</taxon>
        <taxon>Kitasatosporales</taxon>
        <taxon>Streptomycetaceae</taxon>
        <taxon>Streptomyces</taxon>
    </lineage>
</organism>
<reference evidence="1" key="2">
    <citation type="submission" date="2020-09" db="EMBL/GenBank/DDBJ databases">
        <authorList>
            <person name="Sun Q."/>
            <person name="Ohkuma M."/>
        </authorList>
    </citation>
    <scope>NUCLEOTIDE SEQUENCE</scope>
    <source>
        <strain evidence="1">JCM 4346</strain>
    </source>
</reference>
<proteinExistence type="predicted"/>
<name>A0A918F5I1_9ACTN</name>
<accession>A0A918F5I1</accession>
<evidence type="ECO:0000313" key="2">
    <source>
        <dbReference type="Proteomes" id="UP000658320"/>
    </source>
</evidence>
<evidence type="ECO:0000313" key="1">
    <source>
        <dbReference type="EMBL" id="GGR09837.1"/>
    </source>
</evidence>
<reference evidence="1" key="1">
    <citation type="journal article" date="2014" name="Int. J. Syst. Evol. Microbiol.">
        <title>Complete genome sequence of Corynebacterium casei LMG S-19264T (=DSM 44701T), isolated from a smear-ripened cheese.</title>
        <authorList>
            <consortium name="US DOE Joint Genome Institute (JGI-PGF)"/>
            <person name="Walter F."/>
            <person name="Albersmeier A."/>
            <person name="Kalinowski J."/>
            <person name="Ruckert C."/>
        </authorList>
    </citation>
    <scope>NUCLEOTIDE SEQUENCE</scope>
    <source>
        <strain evidence="1">JCM 4346</strain>
    </source>
</reference>
<protein>
    <submittedName>
        <fullName evidence="1">Uncharacterized protein</fullName>
    </submittedName>
</protein>
<keyword evidence="2" id="KW-1185">Reference proteome</keyword>
<dbReference type="AlphaFoldDB" id="A0A918F5I1"/>